<sequence>MPVLRKDGVALLFVHIPKTGGGSVETAFRKGGWKVNHFDGTSGPDSMNHLRRHSPQHADASHIEATFRLERFDGIFTFVRDPLPRLRSEYLWRHRDDDRIDTSGRAFERWLRSTFRKQMKNPWLYDNHIRPQVDFLVRGGLTLRVEDGIDEGLARLANVTGLSVPTSAPRRHSGADVSAVKPSDVTITDKARSLVADFYAEDYRRLGYSPTDASA</sequence>
<dbReference type="InterPro" id="IPR005331">
    <property type="entry name" value="Sulfotransferase"/>
</dbReference>
<organism evidence="1 2">
    <name type="scientific">Demequina litorisediminis</name>
    <dbReference type="NCBI Taxonomy" id="1849022"/>
    <lineage>
        <taxon>Bacteria</taxon>
        <taxon>Bacillati</taxon>
        <taxon>Actinomycetota</taxon>
        <taxon>Actinomycetes</taxon>
        <taxon>Micrococcales</taxon>
        <taxon>Demequinaceae</taxon>
        <taxon>Demequina</taxon>
    </lineage>
</organism>
<dbReference type="InterPro" id="IPR027417">
    <property type="entry name" value="P-loop_NTPase"/>
</dbReference>
<accession>A0ABQ6II35</accession>
<evidence type="ECO:0000313" key="2">
    <source>
        <dbReference type="Proteomes" id="UP001157125"/>
    </source>
</evidence>
<proteinExistence type="predicted"/>
<reference evidence="2" key="1">
    <citation type="journal article" date="2019" name="Int. J. Syst. Evol. Microbiol.">
        <title>The Global Catalogue of Microorganisms (GCM) 10K type strain sequencing project: providing services to taxonomists for standard genome sequencing and annotation.</title>
        <authorList>
            <consortium name="The Broad Institute Genomics Platform"/>
            <consortium name="The Broad Institute Genome Sequencing Center for Infectious Disease"/>
            <person name="Wu L."/>
            <person name="Ma J."/>
        </authorList>
    </citation>
    <scope>NUCLEOTIDE SEQUENCE [LARGE SCALE GENOMIC DNA]</scope>
    <source>
        <strain evidence="2">NBRC 112299</strain>
    </source>
</reference>
<gene>
    <name evidence="1" type="ORF">GCM10025876_25780</name>
</gene>
<protein>
    <recommendedName>
        <fullName evidence="3">Sulfotransferase family protein</fullName>
    </recommendedName>
</protein>
<dbReference type="Proteomes" id="UP001157125">
    <property type="component" value="Unassembled WGS sequence"/>
</dbReference>
<evidence type="ECO:0008006" key="3">
    <source>
        <dbReference type="Google" id="ProtNLM"/>
    </source>
</evidence>
<dbReference type="RefSeq" id="WP_284328529.1">
    <property type="nucleotide sequence ID" value="NZ_BSUN01000001.1"/>
</dbReference>
<dbReference type="Pfam" id="PF03567">
    <property type="entry name" value="Sulfotransfer_2"/>
    <property type="match status" value="1"/>
</dbReference>
<evidence type="ECO:0000313" key="1">
    <source>
        <dbReference type="EMBL" id="GMA36374.1"/>
    </source>
</evidence>
<dbReference type="Gene3D" id="3.40.50.300">
    <property type="entry name" value="P-loop containing nucleotide triphosphate hydrolases"/>
    <property type="match status" value="1"/>
</dbReference>
<name>A0ABQ6II35_9MICO</name>
<keyword evidence="2" id="KW-1185">Reference proteome</keyword>
<dbReference type="SUPFAM" id="SSF52540">
    <property type="entry name" value="P-loop containing nucleoside triphosphate hydrolases"/>
    <property type="match status" value="1"/>
</dbReference>
<dbReference type="EMBL" id="BSUN01000001">
    <property type="protein sequence ID" value="GMA36374.1"/>
    <property type="molecule type" value="Genomic_DNA"/>
</dbReference>
<comment type="caution">
    <text evidence="1">The sequence shown here is derived from an EMBL/GenBank/DDBJ whole genome shotgun (WGS) entry which is preliminary data.</text>
</comment>